<feature type="signal peptide" evidence="1">
    <location>
        <begin position="1"/>
        <end position="34"/>
    </location>
</feature>
<evidence type="ECO:0000313" key="3">
    <source>
        <dbReference type="Proteomes" id="UP000541810"/>
    </source>
</evidence>
<organism evidence="2 3">
    <name type="scientific">Algisphaera agarilytica</name>
    <dbReference type="NCBI Taxonomy" id="1385975"/>
    <lineage>
        <taxon>Bacteria</taxon>
        <taxon>Pseudomonadati</taxon>
        <taxon>Planctomycetota</taxon>
        <taxon>Phycisphaerae</taxon>
        <taxon>Phycisphaerales</taxon>
        <taxon>Phycisphaeraceae</taxon>
        <taxon>Algisphaera</taxon>
    </lineage>
</organism>
<accession>A0A7X0H6M1</accession>
<reference evidence="2 3" key="1">
    <citation type="submission" date="2020-08" db="EMBL/GenBank/DDBJ databases">
        <title>Genomic Encyclopedia of Type Strains, Phase IV (KMG-IV): sequencing the most valuable type-strain genomes for metagenomic binning, comparative biology and taxonomic classification.</title>
        <authorList>
            <person name="Goeker M."/>
        </authorList>
    </citation>
    <scope>NUCLEOTIDE SEQUENCE [LARGE SCALE GENOMIC DNA]</scope>
    <source>
        <strain evidence="2 3">DSM 103725</strain>
    </source>
</reference>
<evidence type="ECO:0000313" key="2">
    <source>
        <dbReference type="EMBL" id="MBB6430093.1"/>
    </source>
</evidence>
<comment type="caution">
    <text evidence="2">The sequence shown here is derived from an EMBL/GenBank/DDBJ whole genome shotgun (WGS) entry which is preliminary data.</text>
</comment>
<keyword evidence="3" id="KW-1185">Reference proteome</keyword>
<keyword evidence="1" id="KW-0732">Signal</keyword>
<protein>
    <submittedName>
        <fullName evidence="2">Uncharacterized protein YdeI (BOF family)</fullName>
    </submittedName>
</protein>
<name>A0A7X0H6M1_9BACT</name>
<evidence type="ECO:0000256" key="1">
    <source>
        <dbReference type="SAM" id="SignalP"/>
    </source>
</evidence>
<dbReference type="Proteomes" id="UP000541810">
    <property type="component" value="Unassembled WGS sequence"/>
</dbReference>
<sequence>MKFKPNRVFRCSLLVFAACAICVMAWQNTQPVEAADSDRVKLDRGTPYIVAAGRSPIPSAGENITEPLPYKRLVDDSGSKVRTKAPDGPVTWGAAHNYVGQRITVEGKIVNTYNHEGNICFLNFHEDWRGKFYIPVFKEVFDDLPQAPEKYYLNKTIRVTGKVTQHRNRPNIEVRNIKQIEIVD</sequence>
<proteinExistence type="predicted"/>
<gene>
    <name evidence="2" type="ORF">HNQ40_001899</name>
</gene>
<feature type="chain" id="PRO_5031518978" evidence="1">
    <location>
        <begin position="35"/>
        <end position="184"/>
    </location>
</feature>
<dbReference type="AlphaFoldDB" id="A0A7X0H6M1"/>
<dbReference type="EMBL" id="JACHGY010000001">
    <property type="protein sequence ID" value="MBB6430093.1"/>
    <property type="molecule type" value="Genomic_DNA"/>
</dbReference>
<dbReference type="CDD" id="cd03524">
    <property type="entry name" value="RPA2_OBF_family"/>
    <property type="match status" value="1"/>
</dbReference>
<dbReference type="RefSeq" id="WP_184677632.1">
    <property type="nucleotide sequence ID" value="NZ_JACHGY010000001.1"/>
</dbReference>